<evidence type="ECO:0000256" key="2">
    <source>
        <dbReference type="ARBA" id="ARBA00023125"/>
    </source>
</evidence>
<dbReference type="PANTHER" id="PTHR46796">
    <property type="entry name" value="HTH-TYPE TRANSCRIPTIONAL ACTIVATOR RHAS-RELATED"/>
    <property type="match status" value="1"/>
</dbReference>
<proteinExistence type="predicted"/>
<reference evidence="5 6" key="1">
    <citation type="submission" date="2019-05" db="EMBL/GenBank/DDBJ databases">
        <title>Pseudorhodobacter turbinis sp. nov., isolated from the gut of the Korean turban shell.</title>
        <authorList>
            <person name="Jeong Y.-S."/>
            <person name="Kang W.-R."/>
            <person name="Bae J.-W."/>
        </authorList>
    </citation>
    <scope>NUCLEOTIDE SEQUENCE [LARGE SCALE GENOMIC DNA]</scope>
    <source>
        <strain evidence="5 6">S12M18</strain>
    </source>
</reference>
<feature type="domain" description="HTH araC/xylS-type" evidence="4">
    <location>
        <begin position="225"/>
        <end position="325"/>
    </location>
</feature>
<dbReference type="GO" id="GO:0043565">
    <property type="term" value="F:sequence-specific DNA binding"/>
    <property type="evidence" value="ECO:0007669"/>
    <property type="project" value="InterPro"/>
</dbReference>
<dbReference type="InterPro" id="IPR050204">
    <property type="entry name" value="AraC_XylS_family_regulators"/>
</dbReference>
<protein>
    <submittedName>
        <fullName evidence="5">Helix-turn-helix domain-containing protein</fullName>
    </submittedName>
</protein>
<dbReference type="InterPro" id="IPR009057">
    <property type="entry name" value="Homeodomain-like_sf"/>
</dbReference>
<name>A0A4V1E0E7_9RHOB</name>
<dbReference type="RefSeq" id="WP_137192058.1">
    <property type="nucleotide sequence ID" value="NZ_CP039964.1"/>
</dbReference>
<dbReference type="AlphaFoldDB" id="A0A4V1E0E7"/>
<dbReference type="KEGG" id="pseb:EOK75_00110"/>
<organism evidence="5 6">
    <name type="scientific">Pseudorhodobacter turbinis</name>
    <dbReference type="NCBI Taxonomy" id="2500533"/>
    <lineage>
        <taxon>Bacteria</taxon>
        <taxon>Pseudomonadati</taxon>
        <taxon>Pseudomonadota</taxon>
        <taxon>Alphaproteobacteria</taxon>
        <taxon>Rhodobacterales</taxon>
        <taxon>Paracoccaceae</taxon>
        <taxon>Pseudorhodobacter</taxon>
    </lineage>
</organism>
<keyword evidence="2" id="KW-0238">DNA-binding</keyword>
<keyword evidence="1" id="KW-0805">Transcription regulation</keyword>
<evidence type="ECO:0000313" key="5">
    <source>
        <dbReference type="EMBL" id="QCO54374.1"/>
    </source>
</evidence>
<dbReference type="InterPro" id="IPR018060">
    <property type="entry name" value="HTH_AraC"/>
</dbReference>
<evidence type="ECO:0000256" key="3">
    <source>
        <dbReference type="ARBA" id="ARBA00023163"/>
    </source>
</evidence>
<dbReference type="Pfam" id="PF12833">
    <property type="entry name" value="HTH_18"/>
    <property type="match status" value="1"/>
</dbReference>
<accession>A0A4V1E0E7</accession>
<dbReference type="GO" id="GO:0003700">
    <property type="term" value="F:DNA-binding transcription factor activity"/>
    <property type="evidence" value="ECO:0007669"/>
    <property type="project" value="InterPro"/>
</dbReference>
<dbReference type="PANTHER" id="PTHR46796:SF12">
    <property type="entry name" value="HTH-TYPE DNA-BINDING TRANSCRIPTIONAL ACTIVATOR EUTR"/>
    <property type="match status" value="1"/>
</dbReference>
<sequence>MIHQPYFSQHPVLRTRDLDEARSSVSAKLCDHRLGMANRAALLSVAHNAVRGRHLSVHYLSYGAEVDVDPGYLGSFYLFQIPLSGKARFRHRGDELTTHSTAGILLNPDRPSRLQWDAECCQLLFQIDRSHLETVAQALTGTPLPGPVRFDTSVNFSTAGGQKIYRSFMACAQAVERGAIFHRPLSSMDAQVEFDLVQTLLTQQNSNISHIITRAGDVARPRDIRRAIEYMHANLSEPITISDIAQAADVNIRTLQKSFRQILGQTPMQALRNARLDTAHYLLAARRDTPSVSDTAYSSGFSHLGRFSSYYRDRFGHRPSESCDTLNTRRASTNAI</sequence>
<dbReference type="SMART" id="SM00342">
    <property type="entry name" value="HTH_ARAC"/>
    <property type="match status" value="1"/>
</dbReference>
<evidence type="ECO:0000313" key="6">
    <source>
        <dbReference type="Proteomes" id="UP000298631"/>
    </source>
</evidence>
<dbReference type="PROSITE" id="PS01124">
    <property type="entry name" value="HTH_ARAC_FAMILY_2"/>
    <property type="match status" value="1"/>
</dbReference>
<keyword evidence="3" id="KW-0804">Transcription</keyword>
<keyword evidence="6" id="KW-1185">Reference proteome</keyword>
<dbReference type="Pfam" id="PF14525">
    <property type="entry name" value="AraC_binding_2"/>
    <property type="match status" value="1"/>
</dbReference>
<dbReference type="InterPro" id="IPR035418">
    <property type="entry name" value="AraC-bd_2"/>
</dbReference>
<dbReference type="EMBL" id="CP039964">
    <property type="protein sequence ID" value="QCO54374.1"/>
    <property type="molecule type" value="Genomic_DNA"/>
</dbReference>
<gene>
    <name evidence="5" type="ORF">EOK75_00110</name>
</gene>
<dbReference type="Gene3D" id="1.10.10.60">
    <property type="entry name" value="Homeodomain-like"/>
    <property type="match status" value="1"/>
</dbReference>
<evidence type="ECO:0000256" key="1">
    <source>
        <dbReference type="ARBA" id="ARBA00023015"/>
    </source>
</evidence>
<evidence type="ECO:0000259" key="4">
    <source>
        <dbReference type="PROSITE" id="PS01124"/>
    </source>
</evidence>
<dbReference type="SUPFAM" id="SSF46689">
    <property type="entry name" value="Homeodomain-like"/>
    <property type="match status" value="2"/>
</dbReference>
<dbReference type="Proteomes" id="UP000298631">
    <property type="component" value="Chromosome"/>
</dbReference>
<dbReference type="OrthoDB" id="9802263at2"/>